<evidence type="ECO:0000313" key="3">
    <source>
        <dbReference type="Proteomes" id="UP000305109"/>
    </source>
</evidence>
<keyword evidence="3" id="KW-1185">Reference proteome</keyword>
<evidence type="ECO:0000256" key="1">
    <source>
        <dbReference type="SAM" id="MobiDB-lite"/>
    </source>
</evidence>
<dbReference type="Pfam" id="PF19690">
    <property type="entry name" value="DUF6191"/>
    <property type="match status" value="1"/>
</dbReference>
<dbReference type="InterPro" id="IPR045684">
    <property type="entry name" value="DUF6191"/>
</dbReference>
<dbReference type="RefSeq" id="WP_136908432.1">
    <property type="nucleotide sequence ID" value="NZ_SUMD01000003.1"/>
</dbReference>
<name>A0ABY2RM63_9NOCA</name>
<dbReference type="EMBL" id="SUMD01000003">
    <property type="protein sequence ID" value="TJZ79377.1"/>
    <property type="molecule type" value="Genomic_DNA"/>
</dbReference>
<dbReference type="Proteomes" id="UP000305109">
    <property type="component" value="Unassembled WGS sequence"/>
</dbReference>
<protein>
    <submittedName>
        <fullName evidence="2">Uncharacterized protein</fullName>
    </submittedName>
</protein>
<reference evidence="2 3" key="1">
    <citation type="submission" date="2019-04" db="EMBL/GenBank/DDBJ databases">
        <title>Rhodococcus oryzae sp. nov., a novel actinomycete isolated from rhizosphere soil of rice (Oryza sativa L.).</title>
        <authorList>
            <person name="Li C."/>
        </authorList>
    </citation>
    <scope>NUCLEOTIDE SEQUENCE [LARGE SCALE GENOMIC DNA]</scope>
    <source>
        <strain evidence="2 3">NEAU-CX67</strain>
    </source>
</reference>
<comment type="caution">
    <text evidence="2">The sequence shown here is derived from an EMBL/GenBank/DDBJ whole genome shotgun (WGS) entry which is preliminary data.</text>
</comment>
<feature type="compositionally biased region" description="Basic and acidic residues" evidence="1">
    <location>
        <begin position="63"/>
        <end position="86"/>
    </location>
</feature>
<accession>A0ABY2RM63</accession>
<proteinExistence type="predicted"/>
<sequence length="103" mass="11244">MHALVAIAALMAACVALDQVGLWAERRGWIYWRKRRPPVDGGAVTGAFGEIQSLLSPSHRHVLDEQRTQKSLRHDASSGDGTRMRIDLGGGTVRLDRPRGSGD</sequence>
<feature type="compositionally biased region" description="Basic and acidic residues" evidence="1">
    <location>
        <begin position="94"/>
        <end position="103"/>
    </location>
</feature>
<feature type="region of interest" description="Disordered" evidence="1">
    <location>
        <begin position="63"/>
        <end position="103"/>
    </location>
</feature>
<gene>
    <name evidence="2" type="ORF">FCG67_07000</name>
</gene>
<evidence type="ECO:0000313" key="2">
    <source>
        <dbReference type="EMBL" id="TJZ79377.1"/>
    </source>
</evidence>
<organism evidence="2 3">
    <name type="scientific">Rhodococcus oryzae</name>
    <dbReference type="NCBI Taxonomy" id="2571143"/>
    <lineage>
        <taxon>Bacteria</taxon>
        <taxon>Bacillati</taxon>
        <taxon>Actinomycetota</taxon>
        <taxon>Actinomycetes</taxon>
        <taxon>Mycobacteriales</taxon>
        <taxon>Nocardiaceae</taxon>
        <taxon>Rhodococcus</taxon>
    </lineage>
</organism>